<evidence type="ECO:0000313" key="9">
    <source>
        <dbReference type="EMBL" id="OBR90859.1"/>
    </source>
</evidence>
<dbReference type="GO" id="GO:0046943">
    <property type="term" value="F:carboxylic acid transmembrane transporter activity"/>
    <property type="evidence" value="ECO:0007669"/>
    <property type="project" value="TreeGrafter"/>
</dbReference>
<reference evidence="9 11" key="2">
    <citation type="journal article" date="2016" name="Front. Microbiol.">
        <title>Industrial Acetogenic Biocatalysts: A Comparative Metabolic and Genomic Analysis.</title>
        <authorList>
            <person name="Bengelsdorf F."/>
            <person name="Poehlein A."/>
            <person name="Sonja S."/>
            <person name="Erz C."/>
            <person name="Hummel T."/>
            <person name="Hoffmeister S."/>
            <person name="Daniel R."/>
            <person name="Durre P."/>
        </authorList>
    </citation>
    <scope>NUCLEOTIDE SEQUENCE [LARGE SCALE GENOMIC DNA]</scope>
    <source>
        <strain evidence="9 11">PTA-10522</strain>
    </source>
</reference>
<evidence type="ECO:0000259" key="7">
    <source>
        <dbReference type="PROSITE" id="PS50850"/>
    </source>
</evidence>
<accession>A0A162LG76</accession>
<dbReference type="SUPFAM" id="SSF103473">
    <property type="entry name" value="MFS general substrate transporter"/>
    <property type="match status" value="1"/>
</dbReference>
<feature type="transmembrane region" description="Helical" evidence="6">
    <location>
        <begin position="317"/>
        <end position="340"/>
    </location>
</feature>
<reference evidence="8 10" key="1">
    <citation type="journal article" date="2015" name="Biotechnol. Bioeng.">
        <title>Genome sequence and phenotypic characterization of Caulobacter segnis.</title>
        <authorList>
            <person name="Patel S."/>
            <person name="Fletcher B."/>
            <person name="Scott D.C."/>
            <person name="Ely B."/>
        </authorList>
    </citation>
    <scope>NUCLEOTIDE SEQUENCE [LARGE SCALE GENOMIC DNA]</scope>
    <source>
        <strain evidence="8 10">PS02</strain>
    </source>
</reference>
<feature type="transmembrane region" description="Helical" evidence="6">
    <location>
        <begin position="139"/>
        <end position="160"/>
    </location>
</feature>
<feature type="transmembrane region" description="Helical" evidence="6">
    <location>
        <begin position="225"/>
        <end position="250"/>
    </location>
</feature>
<dbReference type="CDD" id="cd17316">
    <property type="entry name" value="MFS_SV2_like"/>
    <property type="match status" value="1"/>
</dbReference>
<feature type="domain" description="Major facilitator superfamily (MFS) profile" evidence="7">
    <location>
        <begin position="9"/>
        <end position="406"/>
    </location>
</feature>
<dbReference type="PANTHER" id="PTHR23508">
    <property type="entry name" value="CARBOXYLIC ACID TRANSPORTER PROTEIN HOMOLOG"/>
    <property type="match status" value="1"/>
</dbReference>
<dbReference type="RefSeq" id="WP_013240822.1">
    <property type="nucleotide sequence ID" value="NZ_LITQ01000015.1"/>
</dbReference>
<evidence type="ECO:0000256" key="6">
    <source>
        <dbReference type="SAM" id="Phobius"/>
    </source>
</evidence>
<evidence type="ECO:0000313" key="8">
    <source>
        <dbReference type="EMBL" id="OAA93116.1"/>
    </source>
</evidence>
<comment type="caution">
    <text evidence="8">The sequence shown here is derived from an EMBL/GenBank/DDBJ whole genome shotgun (WGS) entry which is preliminary data.</text>
</comment>
<dbReference type="EMBL" id="LROR01000088">
    <property type="protein sequence ID" value="OBR90859.1"/>
    <property type="molecule type" value="Genomic_DNA"/>
</dbReference>
<dbReference type="InterPro" id="IPR005829">
    <property type="entry name" value="Sugar_transporter_CS"/>
</dbReference>
<feature type="transmembrane region" description="Helical" evidence="6">
    <location>
        <begin position="352"/>
        <end position="371"/>
    </location>
</feature>
<feature type="transmembrane region" description="Helical" evidence="6">
    <location>
        <begin position="21"/>
        <end position="41"/>
    </location>
</feature>
<dbReference type="Gene3D" id="1.20.1250.20">
    <property type="entry name" value="MFS general substrate transporter like domains"/>
    <property type="match status" value="1"/>
</dbReference>
<dbReference type="InterPro" id="IPR036259">
    <property type="entry name" value="MFS_trans_sf"/>
</dbReference>
<evidence type="ECO:0000313" key="10">
    <source>
        <dbReference type="Proteomes" id="UP000077384"/>
    </source>
</evidence>
<name>A0A162LG76_9CLOT</name>
<feature type="transmembrane region" description="Helical" evidence="6">
    <location>
        <begin position="105"/>
        <end position="127"/>
    </location>
</feature>
<dbReference type="PROSITE" id="PS00217">
    <property type="entry name" value="SUGAR_TRANSPORT_2"/>
    <property type="match status" value="1"/>
</dbReference>
<keyword evidence="2" id="KW-0813">Transport</keyword>
<keyword evidence="3 6" id="KW-0812">Transmembrane</keyword>
<proteinExistence type="predicted"/>
<feature type="transmembrane region" description="Helical" evidence="6">
    <location>
        <begin position="383"/>
        <end position="402"/>
    </location>
</feature>
<sequence length="421" mass="46234">MEVSEKRKHWRWTISAALANYLDSGSIVSGASALTLWAAQFHLSNTTVGLLGAISSNAISAGVGALIGGRICDKFGRKKIYAYDLLVYIIGMFILVCAVKPWMLFLGYIVAGLAVGADIPASWTLIAEQAPADSRGKHGGLAQALWSLGPVCTLALSFILTPLGIWGARIVFLHLIVIAFITWLMRHDMSESQTWEEEQKKLKNIDKSEKVSVSSLFKGQNLKSIIFLVAMYGLWNLVAGTGGFFLPYILQNFGSQSQATSVGLQCLEFAISVFTTVTIFMRFSDSSKGRKWTFFIGAIVNVTSMALFAFFKLNFVISLSYVILWGIGQGMAQQPFFQLWSSELFPTRFRSTAQGIMFSIVRIGLGFWSFFVPTLATLGFQGLALTMTAFLLVSMIVGIVFAPKTSGKSLKQIEKEMNMSI</sequence>
<protein>
    <submittedName>
        <fullName evidence="8 9">Sialic acid transporter</fullName>
    </submittedName>
</protein>
<dbReference type="Proteomes" id="UP000077384">
    <property type="component" value="Unassembled WGS sequence"/>
</dbReference>
<feature type="transmembrane region" description="Helical" evidence="6">
    <location>
        <begin position="47"/>
        <end position="68"/>
    </location>
</feature>
<evidence type="ECO:0000256" key="3">
    <source>
        <dbReference type="ARBA" id="ARBA00022692"/>
    </source>
</evidence>
<dbReference type="InterPro" id="IPR020846">
    <property type="entry name" value="MFS_dom"/>
</dbReference>
<feature type="transmembrane region" description="Helical" evidence="6">
    <location>
        <begin position="166"/>
        <end position="185"/>
    </location>
</feature>
<feature type="transmembrane region" description="Helical" evidence="6">
    <location>
        <begin position="262"/>
        <end position="280"/>
    </location>
</feature>
<dbReference type="AlphaFoldDB" id="A0A162LG76"/>
<gene>
    <name evidence="8" type="primary">nanT</name>
    <name evidence="9" type="ORF">CLCOS_38410</name>
    <name evidence="8" type="ORF">WX73_00441</name>
</gene>
<evidence type="ECO:0000256" key="2">
    <source>
        <dbReference type="ARBA" id="ARBA00022448"/>
    </source>
</evidence>
<evidence type="ECO:0000256" key="1">
    <source>
        <dbReference type="ARBA" id="ARBA00004651"/>
    </source>
</evidence>
<dbReference type="PANTHER" id="PTHR23508:SF10">
    <property type="entry name" value="CARBOXYLIC ACID TRANSPORTER PROTEIN HOMOLOG"/>
    <property type="match status" value="1"/>
</dbReference>
<evidence type="ECO:0000313" key="11">
    <source>
        <dbReference type="Proteomes" id="UP000093694"/>
    </source>
</evidence>
<dbReference type="PROSITE" id="PS50850">
    <property type="entry name" value="MFS"/>
    <property type="match status" value="1"/>
</dbReference>
<dbReference type="PATRIC" id="fig|1705578.3.peg.819"/>
<dbReference type="EMBL" id="LITQ01000015">
    <property type="protein sequence ID" value="OAA93116.1"/>
    <property type="molecule type" value="Genomic_DNA"/>
</dbReference>
<comment type="subcellular location">
    <subcellularLocation>
        <location evidence="1">Cell membrane</location>
        <topology evidence="1">Multi-pass membrane protein</topology>
    </subcellularLocation>
</comment>
<evidence type="ECO:0000256" key="4">
    <source>
        <dbReference type="ARBA" id="ARBA00022989"/>
    </source>
</evidence>
<keyword evidence="5 6" id="KW-0472">Membrane</keyword>
<dbReference type="GO" id="GO:0005886">
    <property type="term" value="C:plasma membrane"/>
    <property type="evidence" value="ECO:0007669"/>
    <property type="project" value="UniProtKB-SubCell"/>
</dbReference>
<keyword evidence="4 6" id="KW-1133">Transmembrane helix</keyword>
<keyword evidence="11" id="KW-1185">Reference proteome</keyword>
<dbReference type="InterPro" id="IPR011701">
    <property type="entry name" value="MFS"/>
</dbReference>
<dbReference type="Proteomes" id="UP000093694">
    <property type="component" value="Unassembled WGS sequence"/>
</dbReference>
<feature type="transmembrane region" description="Helical" evidence="6">
    <location>
        <begin position="292"/>
        <end position="311"/>
    </location>
</feature>
<organism evidence="8 10">
    <name type="scientific">Clostridium coskatii</name>
    <dbReference type="NCBI Taxonomy" id="1705578"/>
    <lineage>
        <taxon>Bacteria</taxon>
        <taxon>Bacillati</taxon>
        <taxon>Bacillota</taxon>
        <taxon>Clostridia</taxon>
        <taxon>Eubacteriales</taxon>
        <taxon>Clostridiaceae</taxon>
        <taxon>Clostridium</taxon>
    </lineage>
</organism>
<dbReference type="Pfam" id="PF07690">
    <property type="entry name" value="MFS_1"/>
    <property type="match status" value="1"/>
</dbReference>
<evidence type="ECO:0000256" key="5">
    <source>
        <dbReference type="ARBA" id="ARBA00023136"/>
    </source>
</evidence>
<feature type="transmembrane region" description="Helical" evidence="6">
    <location>
        <begin position="80"/>
        <end position="99"/>
    </location>
</feature>